<protein>
    <recommendedName>
        <fullName evidence="3">GH16 domain-containing protein</fullName>
    </recommendedName>
</protein>
<dbReference type="InterPro" id="IPR013320">
    <property type="entry name" value="ConA-like_dom_sf"/>
</dbReference>
<reference evidence="2" key="1">
    <citation type="submission" date="2021-01" db="EMBL/GenBank/DDBJ databases">
        <authorList>
            <person name="Corre E."/>
            <person name="Pelletier E."/>
            <person name="Niang G."/>
            <person name="Scheremetjew M."/>
            <person name="Finn R."/>
            <person name="Kale V."/>
            <person name="Holt S."/>
            <person name="Cochrane G."/>
            <person name="Meng A."/>
            <person name="Brown T."/>
            <person name="Cohen L."/>
        </authorList>
    </citation>
    <scope>NUCLEOTIDE SEQUENCE</scope>
    <source>
        <strain evidence="2">CCMP281</strain>
    </source>
</reference>
<dbReference type="InterPro" id="IPR050546">
    <property type="entry name" value="Glycosyl_Hydrlase_16"/>
</dbReference>
<sequence>MSCQDQTAPSPWIAADLRHNGNHSQPFLHGATWDGNGNWEWQVYSEQNVLFDDGDSVTLFARRRPPSDPLIRLAYQTLDIEEVHTSARLQYDSAKIVSTQSFGRGTLEFTVTNPRRMPLGAWPSVWLVGERDGRPGADWPDLGEIDVMEKMPIPCDGAGGPLRCLHVLSTADHALQAVFHFGRHRQWRNFSRGRVRTARFGPRLAYRVTRSCEAVRVDVSDADSAATSPESRWETVHELRLDSALLRAVFGHPMRLVANVAVGAFFVPDGSRDHPFAPLVPMRQLFSAMWRDKHARMTIGGVHFRPQVEPCLAENASCTAHPDCAALRGKCCPTDGGDTLECCSYRALSE</sequence>
<proteinExistence type="inferred from homology"/>
<evidence type="ECO:0000313" key="2">
    <source>
        <dbReference type="EMBL" id="CAE0116670.1"/>
    </source>
</evidence>
<dbReference type="PANTHER" id="PTHR10963:SF55">
    <property type="entry name" value="GLYCOSIDE HYDROLASE FAMILY 16 PROTEIN"/>
    <property type="match status" value="1"/>
</dbReference>
<gene>
    <name evidence="2" type="ORF">HERI1096_LOCUS17355</name>
</gene>
<dbReference type="PANTHER" id="PTHR10963">
    <property type="entry name" value="GLYCOSYL HYDROLASE-RELATED"/>
    <property type="match status" value="1"/>
</dbReference>
<dbReference type="Gene3D" id="2.60.120.200">
    <property type="match status" value="1"/>
</dbReference>
<evidence type="ECO:0000256" key="1">
    <source>
        <dbReference type="ARBA" id="ARBA00006865"/>
    </source>
</evidence>
<name>A0A7S3AY40_9EUKA</name>
<dbReference type="SUPFAM" id="SSF49899">
    <property type="entry name" value="Concanavalin A-like lectins/glucanases"/>
    <property type="match status" value="1"/>
</dbReference>
<accession>A0A7S3AY40</accession>
<comment type="similarity">
    <text evidence="1">Belongs to the glycosyl hydrolase 16 family.</text>
</comment>
<organism evidence="2">
    <name type="scientific">Haptolina ericina</name>
    <dbReference type="NCBI Taxonomy" id="156174"/>
    <lineage>
        <taxon>Eukaryota</taxon>
        <taxon>Haptista</taxon>
        <taxon>Haptophyta</taxon>
        <taxon>Prymnesiophyceae</taxon>
        <taxon>Prymnesiales</taxon>
        <taxon>Prymnesiaceae</taxon>
        <taxon>Haptolina</taxon>
    </lineage>
</organism>
<dbReference type="Pfam" id="PF26113">
    <property type="entry name" value="GH16_XgeA"/>
    <property type="match status" value="1"/>
</dbReference>
<dbReference type="AlphaFoldDB" id="A0A7S3AY40"/>
<dbReference type="EMBL" id="HBHX01031161">
    <property type="protein sequence ID" value="CAE0116670.1"/>
    <property type="molecule type" value="Transcribed_RNA"/>
</dbReference>
<evidence type="ECO:0008006" key="3">
    <source>
        <dbReference type="Google" id="ProtNLM"/>
    </source>
</evidence>